<dbReference type="RefSeq" id="WP_090111886.1">
    <property type="nucleotide sequence ID" value="NZ_FNAT01000003.1"/>
</dbReference>
<gene>
    <name evidence="3" type="ORF">SAMN04488567_2196</name>
</gene>
<keyword evidence="1" id="KW-0175">Coiled coil</keyword>
<feature type="coiled-coil region" evidence="1">
    <location>
        <begin position="369"/>
        <end position="455"/>
    </location>
</feature>
<accession>A0A1G7EKJ3</accession>
<organism evidence="3 4">
    <name type="scientific">Limimaricola pyoseonensis</name>
    <dbReference type="NCBI Taxonomy" id="521013"/>
    <lineage>
        <taxon>Bacteria</taxon>
        <taxon>Pseudomonadati</taxon>
        <taxon>Pseudomonadota</taxon>
        <taxon>Alphaproteobacteria</taxon>
        <taxon>Rhodobacterales</taxon>
        <taxon>Paracoccaceae</taxon>
        <taxon>Limimaricola</taxon>
    </lineage>
</organism>
<dbReference type="EMBL" id="FNAT01000003">
    <property type="protein sequence ID" value="SDE63916.1"/>
    <property type="molecule type" value="Genomic_DNA"/>
</dbReference>
<proteinExistence type="predicted"/>
<feature type="region of interest" description="Disordered" evidence="2">
    <location>
        <begin position="1"/>
        <end position="303"/>
    </location>
</feature>
<protein>
    <recommendedName>
        <fullName evidence="5">Inner membrane protein</fullName>
    </recommendedName>
</protein>
<dbReference type="Gene3D" id="1.10.287.1490">
    <property type="match status" value="1"/>
</dbReference>
<evidence type="ECO:0000313" key="4">
    <source>
        <dbReference type="Proteomes" id="UP000198922"/>
    </source>
</evidence>
<evidence type="ECO:0000256" key="2">
    <source>
        <dbReference type="SAM" id="MobiDB-lite"/>
    </source>
</evidence>
<sequence length="618" mass="61465">MARKTTRRPGGAGPRNRPSAATGRTGDASQADQTKSAAQADQTEGASQADGATGASQADKSKGASQADATPDSTPETDAPATPPQLSEADAQPDGERPAETRPAALPEDAKGGSEAEATPDAATPSGTSDKGASQAEARPDAGGTAAEAAAKTGAAAKPAMSDDPKKPGTDTGTGSGTDTDKATPSGGAAISESSVPKAGRRTGTTTTGAPKTETASSKPATEAPASGSATLHKPTPATAAVDQGTTTRPATGATPEPGRKRDDAAATTGSATPTGATTKADTPPPARDDGRSKSGGSGSAVTAGLLGGVLGAALALGAGWLWLGNAGDETEARLTALEQELAALPPATDLTPLTEELSGLREETQGGLADLGARIDEAESRIAALETRLDEGGDGTLAEAAVARWQGEVDALRERLQAQADEIAAMAETAAGEISAAESTAAQLEAEAAAVAARAQARAVLATVEAALETGEPYADTIEELQAASPAPVPEPLVTHAEEGVASRAELVESFPESARAALALARREGLSGEEGGRALGFLRDTFQLRSTAPSEGGSVDAVLSRAEAALREGRLKEALAEIETLPDPVREEIAAWTATARDRAAALAAAGTLSQSLTEN</sequence>
<feature type="compositionally biased region" description="Polar residues" evidence="2">
    <location>
        <begin position="27"/>
        <end position="46"/>
    </location>
</feature>
<evidence type="ECO:0000256" key="1">
    <source>
        <dbReference type="SAM" id="Coils"/>
    </source>
</evidence>
<dbReference type="STRING" id="521013.SAMN04488567_2196"/>
<keyword evidence="4" id="KW-1185">Reference proteome</keyword>
<reference evidence="4" key="1">
    <citation type="submission" date="2016-10" db="EMBL/GenBank/DDBJ databases">
        <authorList>
            <person name="Varghese N."/>
            <person name="Submissions S."/>
        </authorList>
    </citation>
    <scope>NUCLEOTIDE SEQUENCE [LARGE SCALE GENOMIC DNA]</scope>
    <source>
        <strain evidence="4">DSM 21424</strain>
    </source>
</reference>
<feature type="compositionally biased region" description="Low complexity" evidence="2">
    <location>
        <begin position="266"/>
        <end position="281"/>
    </location>
</feature>
<dbReference type="OrthoDB" id="7659420at2"/>
<feature type="compositionally biased region" description="Polar residues" evidence="2">
    <location>
        <begin position="54"/>
        <end position="76"/>
    </location>
</feature>
<feature type="compositionally biased region" description="Low complexity" evidence="2">
    <location>
        <begin position="142"/>
        <end position="160"/>
    </location>
</feature>
<name>A0A1G7EKJ3_9RHOB</name>
<evidence type="ECO:0000313" key="3">
    <source>
        <dbReference type="EMBL" id="SDE63916.1"/>
    </source>
</evidence>
<dbReference type="Proteomes" id="UP000198922">
    <property type="component" value="Unassembled WGS sequence"/>
</dbReference>
<feature type="compositionally biased region" description="Low complexity" evidence="2">
    <location>
        <begin position="202"/>
        <end position="213"/>
    </location>
</feature>
<feature type="compositionally biased region" description="Low complexity" evidence="2">
    <location>
        <begin position="245"/>
        <end position="257"/>
    </location>
</feature>
<evidence type="ECO:0008006" key="5">
    <source>
        <dbReference type="Google" id="ProtNLM"/>
    </source>
</evidence>
<dbReference type="AlphaFoldDB" id="A0A1G7EKJ3"/>